<name>A0A423WEZ1_9PEZI</name>
<evidence type="ECO:0000256" key="2">
    <source>
        <dbReference type="ARBA" id="ARBA00022723"/>
    </source>
</evidence>
<gene>
    <name evidence="7" type="ORF">VMCG_05663</name>
</gene>
<dbReference type="InterPro" id="IPR044861">
    <property type="entry name" value="IPNS-like_FE2OG_OXY"/>
</dbReference>
<dbReference type="InterPro" id="IPR027443">
    <property type="entry name" value="IPNS-like_sf"/>
</dbReference>
<dbReference type="GO" id="GO:0016491">
    <property type="term" value="F:oxidoreductase activity"/>
    <property type="evidence" value="ECO:0007669"/>
    <property type="project" value="UniProtKB-KW"/>
</dbReference>
<evidence type="ECO:0000256" key="1">
    <source>
        <dbReference type="ARBA" id="ARBA00008056"/>
    </source>
</evidence>
<dbReference type="GO" id="GO:0044283">
    <property type="term" value="P:small molecule biosynthetic process"/>
    <property type="evidence" value="ECO:0007669"/>
    <property type="project" value="UniProtKB-ARBA"/>
</dbReference>
<dbReference type="STRING" id="356882.A0A423WEZ1"/>
<proteinExistence type="inferred from homology"/>
<sequence>MAPAAKIPVIDISATGQEEQLKVAKELVDAAVEHGFVYIKNTGADISADAIENAFSLGKKIFEAPVEEKQQCTIQKNNRGWSSMNYETLDPKNQRVGDFKEAFNFGAFEDGKAQQPLPASIAPQEGQYSAFFDLCYNLSLKINHLLGIGLEVQPPTFFRDRHLREGGPSGNILRFLYYPPFKSLDPGAADPAEDVRAGAHSDYGSITLLFRLRGQAGLEISLPDGESWAPVPVSPPGTEDDPSPPILVNIGDLLSYWTNGLLRSTVHRVVFPGPKGVLVNGESDAEPRYSIAFFCHPVGSTTLEPVPSDRVRNHRPTDGEEWATRGANPDVERKAITADEHLHMRLKASYLQLYEKDKQ</sequence>
<dbReference type="Gene3D" id="2.60.120.330">
    <property type="entry name" value="B-lactam Antibiotic, Isopenicillin N Synthase, Chain"/>
    <property type="match status" value="1"/>
</dbReference>
<dbReference type="InterPro" id="IPR005123">
    <property type="entry name" value="Oxoglu/Fe-dep_dioxygenase_dom"/>
</dbReference>
<dbReference type="PROSITE" id="PS51471">
    <property type="entry name" value="FE2OG_OXY"/>
    <property type="match status" value="1"/>
</dbReference>
<dbReference type="GO" id="GO:0046872">
    <property type="term" value="F:metal ion binding"/>
    <property type="evidence" value="ECO:0007669"/>
    <property type="project" value="UniProtKB-KW"/>
</dbReference>
<protein>
    <recommendedName>
        <fullName evidence="6">Fe2OG dioxygenase domain-containing protein</fullName>
    </recommendedName>
</protein>
<dbReference type="FunFam" id="2.60.120.330:FF:000051">
    <property type="entry name" value="Clavaminate synthase-like protein"/>
    <property type="match status" value="1"/>
</dbReference>
<dbReference type="PANTHER" id="PTHR10209:SF886">
    <property type="entry name" value="UPF0676 PROTEIN C1494.01"/>
    <property type="match status" value="1"/>
</dbReference>
<dbReference type="PANTHER" id="PTHR10209">
    <property type="entry name" value="OXIDOREDUCTASE, 2OG-FE II OXYGENASE FAMILY PROTEIN"/>
    <property type="match status" value="1"/>
</dbReference>
<reference evidence="7 8" key="1">
    <citation type="submission" date="2015-09" db="EMBL/GenBank/DDBJ databases">
        <title>Host preference determinants of Valsa canker pathogens revealed by comparative genomics.</title>
        <authorList>
            <person name="Yin Z."/>
            <person name="Huang L."/>
        </authorList>
    </citation>
    <scope>NUCLEOTIDE SEQUENCE [LARGE SCALE GENOMIC DNA]</scope>
    <source>
        <strain evidence="7 8">03-1</strain>
    </source>
</reference>
<dbReference type="Proteomes" id="UP000283895">
    <property type="component" value="Unassembled WGS sequence"/>
</dbReference>
<keyword evidence="4 5" id="KW-0408">Iron</keyword>
<accession>A0A423WEZ1</accession>
<comment type="caution">
    <text evidence="7">The sequence shown here is derived from an EMBL/GenBank/DDBJ whole genome shotgun (WGS) entry which is preliminary data.</text>
</comment>
<dbReference type="Pfam" id="PF03171">
    <property type="entry name" value="2OG-FeII_Oxy"/>
    <property type="match status" value="1"/>
</dbReference>
<dbReference type="InterPro" id="IPR026992">
    <property type="entry name" value="DIOX_N"/>
</dbReference>
<evidence type="ECO:0000256" key="5">
    <source>
        <dbReference type="RuleBase" id="RU003682"/>
    </source>
</evidence>
<feature type="domain" description="Fe2OG dioxygenase" evidence="6">
    <location>
        <begin position="169"/>
        <end position="297"/>
    </location>
</feature>
<dbReference type="SUPFAM" id="SSF51197">
    <property type="entry name" value="Clavaminate synthase-like"/>
    <property type="match status" value="1"/>
</dbReference>
<evidence type="ECO:0000259" key="6">
    <source>
        <dbReference type="PROSITE" id="PS51471"/>
    </source>
</evidence>
<evidence type="ECO:0000313" key="7">
    <source>
        <dbReference type="EMBL" id="ROW01972.1"/>
    </source>
</evidence>
<keyword evidence="8" id="KW-1185">Reference proteome</keyword>
<dbReference type="OrthoDB" id="288590at2759"/>
<evidence type="ECO:0000256" key="4">
    <source>
        <dbReference type="ARBA" id="ARBA00023004"/>
    </source>
</evidence>
<dbReference type="EMBL" id="LKEA01000018">
    <property type="protein sequence ID" value="ROW01972.1"/>
    <property type="molecule type" value="Genomic_DNA"/>
</dbReference>
<evidence type="ECO:0000256" key="3">
    <source>
        <dbReference type="ARBA" id="ARBA00023002"/>
    </source>
</evidence>
<keyword evidence="2 5" id="KW-0479">Metal-binding</keyword>
<keyword evidence="3 5" id="KW-0560">Oxidoreductase</keyword>
<dbReference type="AlphaFoldDB" id="A0A423WEZ1"/>
<comment type="similarity">
    <text evidence="1 5">Belongs to the iron/ascorbate-dependent oxidoreductase family.</text>
</comment>
<evidence type="ECO:0000313" key="8">
    <source>
        <dbReference type="Proteomes" id="UP000283895"/>
    </source>
</evidence>
<dbReference type="Pfam" id="PF14226">
    <property type="entry name" value="DIOX_N"/>
    <property type="match status" value="1"/>
</dbReference>
<organism evidence="7 8">
    <name type="scientific">Cytospora schulzeri</name>
    <dbReference type="NCBI Taxonomy" id="448051"/>
    <lineage>
        <taxon>Eukaryota</taxon>
        <taxon>Fungi</taxon>
        <taxon>Dikarya</taxon>
        <taxon>Ascomycota</taxon>
        <taxon>Pezizomycotina</taxon>
        <taxon>Sordariomycetes</taxon>
        <taxon>Sordariomycetidae</taxon>
        <taxon>Diaporthales</taxon>
        <taxon>Cytosporaceae</taxon>
        <taxon>Cytospora</taxon>
    </lineage>
</organism>